<dbReference type="HOGENOM" id="CLU_2971359_0_0_9"/>
<dbReference type="Proteomes" id="UP000003490">
    <property type="component" value="Unassembled WGS sequence"/>
</dbReference>
<evidence type="ECO:0000256" key="1">
    <source>
        <dbReference type="SAM" id="MobiDB-lite"/>
    </source>
</evidence>
<proteinExistence type="predicted"/>
<evidence type="ECO:0000313" key="2">
    <source>
        <dbReference type="EMBL" id="EDO61173.1"/>
    </source>
</evidence>
<evidence type="ECO:0000313" key="3">
    <source>
        <dbReference type="Proteomes" id="UP000003490"/>
    </source>
</evidence>
<dbReference type="AlphaFoldDB" id="A7VSM7"/>
<name>A7VSM7_9FIRM</name>
<organism evidence="2 3">
    <name type="scientific">[Clostridium] leptum DSM 753</name>
    <dbReference type="NCBI Taxonomy" id="428125"/>
    <lineage>
        <taxon>Bacteria</taxon>
        <taxon>Bacillati</taxon>
        <taxon>Bacillota</taxon>
        <taxon>Clostridia</taxon>
        <taxon>Eubacteriales</taxon>
        <taxon>Oscillospiraceae</taxon>
        <taxon>Oscillospiraceae incertae sedis</taxon>
    </lineage>
</organism>
<comment type="caution">
    <text evidence="2">The sequence shown here is derived from an EMBL/GenBank/DDBJ whole genome shotgun (WGS) entry which is preliminary data.</text>
</comment>
<feature type="region of interest" description="Disordered" evidence="1">
    <location>
        <begin position="39"/>
        <end position="58"/>
    </location>
</feature>
<gene>
    <name evidence="2" type="ORF">CLOLEP_01568</name>
</gene>
<protein>
    <submittedName>
        <fullName evidence="2">Uncharacterized protein</fullName>
    </submittedName>
</protein>
<dbReference type="EMBL" id="ABCB02000018">
    <property type="protein sequence ID" value="EDO61173.1"/>
    <property type="molecule type" value="Genomic_DNA"/>
</dbReference>
<reference evidence="2 3" key="1">
    <citation type="submission" date="2007-08" db="EMBL/GenBank/DDBJ databases">
        <title>Draft genome sequence of Clostridium leptum (DSM 753).</title>
        <authorList>
            <person name="Sudarsanam P."/>
            <person name="Ley R."/>
            <person name="Guruge J."/>
            <person name="Turnbaugh P.J."/>
            <person name="Mahowald M."/>
            <person name="Liep D."/>
            <person name="Gordon J."/>
        </authorList>
    </citation>
    <scope>NUCLEOTIDE SEQUENCE [LARGE SCALE GENOMIC DNA]</scope>
    <source>
        <strain evidence="2 3">DSM 753</strain>
    </source>
</reference>
<sequence>MFSYFRNAKAPRYCKNNCSPRSTEESRSRHIADWLIAPKALPQPPMRQSPKAAACGVR</sequence>
<reference evidence="2 3" key="2">
    <citation type="submission" date="2007-08" db="EMBL/GenBank/DDBJ databases">
        <authorList>
            <person name="Fulton L."/>
            <person name="Clifton S."/>
            <person name="Fulton B."/>
            <person name="Xu J."/>
            <person name="Minx P."/>
            <person name="Pepin K.H."/>
            <person name="Johnson M."/>
            <person name="Thiruvilangam P."/>
            <person name="Bhonagiri V."/>
            <person name="Nash W.E."/>
            <person name="Wang C."/>
            <person name="Mardis E.R."/>
            <person name="Wilson R.K."/>
        </authorList>
    </citation>
    <scope>NUCLEOTIDE SEQUENCE [LARGE SCALE GENOMIC DNA]</scope>
    <source>
        <strain evidence="2 3">DSM 753</strain>
    </source>
</reference>
<accession>A7VSM7</accession>